<accession>A0A1G2K691</accession>
<gene>
    <name evidence="1" type="ORF">A2633_00705</name>
</gene>
<sequence length="102" mass="11767">MELYFEKTDTEFGGQFIGEYIKVSSLDGTVAFSSAKLIFPDLTMVYYTERNGGFTIIPTEKIAILVKAFERKFKKKYRVSIADRQMDINLDVALTLTKWESF</sequence>
<reference evidence="1 2" key="1">
    <citation type="journal article" date="2016" name="Nat. Commun.">
        <title>Thousands of microbial genomes shed light on interconnected biogeochemical processes in an aquifer system.</title>
        <authorList>
            <person name="Anantharaman K."/>
            <person name="Brown C.T."/>
            <person name="Hug L.A."/>
            <person name="Sharon I."/>
            <person name="Castelle C.J."/>
            <person name="Probst A.J."/>
            <person name="Thomas B.C."/>
            <person name="Singh A."/>
            <person name="Wilkins M.J."/>
            <person name="Karaoz U."/>
            <person name="Brodie E.L."/>
            <person name="Williams K.H."/>
            <person name="Hubbard S.S."/>
            <person name="Banfield J.F."/>
        </authorList>
    </citation>
    <scope>NUCLEOTIDE SEQUENCE [LARGE SCALE GENOMIC DNA]</scope>
</reference>
<comment type="caution">
    <text evidence="1">The sequence shown here is derived from an EMBL/GenBank/DDBJ whole genome shotgun (WGS) entry which is preliminary data.</text>
</comment>
<dbReference type="AlphaFoldDB" id="A0A1G2K691"/>
<evidence type="ECO:0000313" key="1">
    <source>
        <dbReference type="EMBL" id="OGZ93948.1"/>
    </source>
</evidence>
<dbReference type="Proteomes" id="UP000177152">
    <property type="component" value="Unassembled WGS sequence"/>
</dbReference>
<proteinExistence type="predicted"/>
<organism evidence="1 2">
    <name type="scientific">Candidatus Sungbacteria bacterium RIFCSPHIGHO2_01_FULL_47_32</name>
    <dbReference type="NCBI Taxonomy" id="1802264"/>
    <lineage>
        <taxon>Bacteria</taxon>
        <taxon>Candidatus Sungiibacteriota</taxon>
    </lineage>
</organism>
<dbReference type="EMBL" id="MHQC01000046">
    <property type="protein sequence ID" value="OGZ93948.1"/>
    <property type="molecule type" value="Genomic_DNA"/>
</dbReference>
<name>A0A1G2K691_9BACT</name>
<evidence type="ECO:0000313" key="2">
    <source>
        <dbReference type="Proteomes" id="UP000177152"/>
    </source>
</evidence>
<protein>
    <submittedName>
        <fullName evidence="1">Uncharacterized protein</fullName>
    </submittedName>
</protein>